<dbReference type="RefSeq" id="WP_035014250.1">
    <property type="nucleotide sequence ID" value="NZ_ARZY01000012.1"/>
</dbReference>
<dbReference type="GO" id="GO:0004888">
    <property type="term" value="F:transmembrane signaling receptor activity"/>
    <property type="evidence" value="ECO:0007669"/>
    <property type="project" value="InterPro"/>
</dbReference>
<dbReference type="InterPro" id="IPR004090">
    <property type="entry name" value="Chemotax_Me-accpt_rcpt"/>
</dbReference>
<dbReference type="PANTHER" id="PTHR32089:SF112">
    <property type="entry name" value="LYSOZYME-LIKE PROTEIN-RELATED"/>
    <property type="match status" value="1"/>
</dbReference>
<evidence type="ECO:0000256" key="6">
    <source>
        <dbReference type="SAM" id="Phobius"/>
    </source>
</evidence>
<keyword evidence="6" id="KW-1133">Transmembrane helix</keyword>
<keyword evidence="9" id="KW-0418">Kinase</keyword>
<evidence type="ECO:0000256" key="5">
    <source>
        <dbReference type="SAM" id="Coils"/>
    </source>
</evidence>
<feature type="domain" description="Methyl-accepting transducer" evidence="7">
    <location>
        <begin position="264"/>
        <end position="500"/>
    </location>
</feature>
<name>W7QYJ8_9ALTE</name>
<dbReference type="AlphaFoldDB" id="W7QYJ8"/>
<evidence type="ECO:0000256" key="3">
    <source>
        <dbReference type="ARBA" id="ARBA00029447"/>
    </source>
</evidence>
<evidence type="ECO:0000256" key="4">
    <source>
        <dbReference type="PROSITE-ProRule" id="PRU00284"/>
    </source>
</evidence>
<accession>W7QYJ8</accession>
<dbReference type="SUPFAM" id="SSF58104">
    <property type="entry name" value="Methyl-accepting chemotaxis protein (MCP) signaling domain"/>
    <property type="match status" value="1"/>
</dbReference>
<dbReference type="eggNOG" id="COG0840">
    <property type="taxonomic scope" value="Bacteria"/>
</dbReference>
<keyword evidence="5" id="KW-0175">Coiled coil</keyword>
<reference evidence="9 10" key="1">
    <citation type="journal article" date="2014" name="Genome Announc.">
        <title>Draft Genome Sequence of the Agar-Degrading Bacterium Catenovulum sp. Strain DS-2, Isolated from Intestines of Haliotis diversicolor.</title>
        <authorList>
            <person name="Shan D."/>
            <person name="Li X."/>
            <person name="Gu Z."/>
            <person name="Wei G."/>
            <person name="Gao Z."/>
            <person name="Shao Z."/>
        </authorList>
    </citation>
    <scope>NUCLEOTIDE SEQUENCE [LARGE SCALE GENOMIC DNA]</scope>
    <source>
        <strain evidence="9 10">DS-2</strain>
    </source>
</reference>
<keyword evidence="10" id="KW-1185">Reference proteome</keyword>
<dbReference type="OrthoDB" id="49457at2"/>
<protein>
    <submittedName>
        <fullName evidence="9">Histidine kinase, HAMP region</fullName>
    </submittedName>
</protein>
<dbReference type="PANTHER" id="PTHR32089">
    <property type="entry name" value="METHYL-ACCEPTING CHEMOTAXIS PROTEIN MCPB"/>
    <property type="match status" value="1"/>
</dbReference>
<keyword evidence="6" id="KW-0812">Transmembrane</keyword>
<evidence type="ECO:0000256" key="2">
    <source>
        <dbReference type="ARBA" id="ARBA00023224"/>
    </source>
</evidence>
<gene>
    <name evidence="9" type="ORF">DS2_08238</name>
</gene>
<dbReference type="SMART" id="SM00283">
    <property type="entry name" value="MA"/>
    <property type="match status" value="1"/>
</dbReference>
<feature type="domain" description="HAMP" evidence="8">
    <location>
        <begin position="205"/>
        <end position="259"/>
    </location>
</feature>
<dbReference type="PROSITE" id="PS50111">
    <property type="entry name" value="CHEMOTAXIS_TRANSDUC_2"/>
    <property type="match status" value="1"/>
</dbReference>
<dbReference type="GO" id="GO:0016301">
    <property type="term" value="F:kinase activity"/>
    <property type="evidence" value="ECO:0007669"/>
    <property type="project" value="UniProtKB-KW"/>
</dbReference>
<dbReference type="EMBL" id="ARZY01000012">
    <property type="protein sequence ID" value="EWH10445.1"/>
    <property type="molecule type" value="Genomic_DNA"/>
</dbReference>
<evidence type="ECO:0000256" key="1">
    <source>
        <dbReference type="ARBA" id="ARBA00004370"/>
    </source>
</evidence>
<dbReference type="InterPro" id="IPR004089">
    <property type="entry name" value="MCPsignal_dom"/>
</dbReference>
<dbReference type="PROSITE" id="PS50885">
    <property type="entry name" value="HAMP"/>
    <property type="match status" value="1"/>
</dbReference>
<sequence>MFSLRISHKLMAMVAITVLAFSITQFYAQMVESQNAKSLQRLESRLYPILEMTTENVGSVLLMEQQFNSAVTTGDEQSIEQASAYYQTIKQNIAQINKLAPELKTSQKTLENLLDSWTNKSIEISKGFIDGTVDFSTIATDAAKNAQVLEQLKEAMERMRTNVRSEFTQAITSTIDSSAEANRLTLIIAFIAISGLVVASVFIGKSITSNIKTVSSNLHEMATGKGDLTVRIQYSGKDEIGELVTNFNQFVAKLHSAFADISEDIEGLSRVSSQLTEASCENSSQSEAQNTAISDLRRSIEELMASVNEVAEFAETAATQTADAKQAADLGKQTLNTSVQTITALADEINQAAGIVNKFESFSNDVGNLLDTIQNVAEQTNLLALNAAIEAARAGEHGRGFAVVADEVRELAVRTRQATEEIHTVIGELRDVSSNAVYAMQHSVEKANSGVEATNKSGEVLNSILSNVDVITSVNSQIAAATHQQSMTFAHIMDNVTSIHANTEQLSLTTSKVDSVTEDTVDITAALRSLSSQFKV</sequence>
<comment type="similarity">
    <text evidence="3">Belongs to the methyl-accepting chemotaxis (MCP) protein family.</text>
</comment>
<comment type="subcellular location">
    <subcellularLocation>
        <location evidence="1">Membrane</location>
    </subcellularLocation>
</comment>
<dbReference type="PRINTS" id="PR00260">
    <property type="entry name" value="CHEMTRNSDUCR"/>
</dbReference>
<evidence type="ECO:0000259" key="7">
    <source>
        <dbReference type="PROSITE" id="PS50111"/>
    </source>
</evidence>
<dbReference type="FunFam" id="1.10.287.950:FF:000001">
    <property type="entry name" value="Methyl-accepting chemotaxis sensory transducer"/>
    <property type="match status" value="1"/>
</dbReference>
<dbReference type="CDD" id="cd06225">
    <property type="entry name" value="HAMP"/>
    <property type="match status" value="1"/>
</dbReference>
<dbReference type="Proteomes" id="UP000019276">
    <property type="component" value="Unassembled WGS sequence"/>
</dbReference>
<keyword evidence="9" id="KW-0808">Transferase</keyword>
<dbReference type="Pfam" id="PF00015">
    <property type="entry name" value="MCPsignal"/>
    <property type="match status" value="1"/>
</dbReference>
<dbReference type="GO" id="GO:0016020">
    <property type="term" value="C:membrane"/>
    <property type="evidence" value="ECO:0007669"/>
    <property type="project" value="UniProtKB-SubCell"/>
</dbReference>
<dbReference type="GO" id="GO:0007165">
    <property type="term" value="P:signal transduction"/>
    <property type="evidence" value="ECO:0007669"/>
    <property type="project" value="UniProtKB-KW"/>
</dbReference>
<dbReference type="Gene3D" id="1.10.287.950">
    <property type="entry name" value="Methyl-accepting chemotaxis protein"/>
    <property type="match status" value="1"/>
</dbReference>
<dbReference type="STRING" id="1328313.DS2_08238"/>
<keyword evidence="2 4" id="KW-0807">Transducer</keyword>
<dbReference type="Pfam" id="PF00672">
    <property type="entry name" value="HAMP"/>
    <property type="match status" value="1"/>
</dbReference>
<keyword evidence="6" id="KW-0472">Membrane</keyword>
<dbReference type="PATRIC" id="fig|1328313.3.peg.1683"/>
<evidence type="ECO:0000313" key="10">
    <source>
        <dbReference type="Proteomes" id="UP000019276"/>
    </source>
</evidence>
<organism evidence="9 10">
    <name type="scientific">Catenovulum agarivorans DS-2</name>
    <dbReference type="NCBI Taxonomy" id="1328313"/>
    <lineage>
        <taxon>Bacteria</taxon>
        <taxon>Pseudomonadati</taxon>
        <taxon>Pseudomonadota</taxon>
        <taxon>Gammaproteobacteria</taxon>
        <taxon>Alteromonadales</taxon>
        <taxon>Alteromonadaceae</taxon>
        <taxon>Catenovulum</taxon>
    </lineage>
</organism>
<feature type="coiled-coil region" evidence="5">
    <location>
        <begin position="139"/>
        <end position="169"/>
    </location>
</feature>
<proteinExistence type="inferred from homology"/>
<dbReference type="SMART" id="SM00304">
    <property type="entry name" value="HAMP"/>
    <property type="match status" value="1"/>
</dbReference>
<feature type="transmembrane region" description="Helical" evidence="6">
    <location>
        <begin position="184"/>
        <end position="203"/>
    </location>
</feature>
<evidence type="ECO:0000259" key="8">
    <source>
        <dbReference type="PROSITE" id="PS50885"/>
    </source>
</evidence>
<dbReference type="InterPro" id="IPR003660">
    <property type="entry name" value="HAMP_dom"/>
</dbReference>
<comment type="caution">
    <text evidence="9">The sequence shown here is derived from an EMBL/GenBank/DDBJ whole genome shotgun (WGS) entry which is preliminary data.</text>
</comment>
<dbReference type="GO" id="GO:0006935">
    <property type="term" value="P:chemotaxis"/>
    <property type="evidence" value="ECO:0007669"/>
    <property type="project" value="InterPro"/>
</dbReference>
<evidence type="ECO:0000313" key="9">
    <source>
        <dbReference type="EMBL" id="EWH10445.1"/>
    </source>
</evidence>